<sequence>MMMKINKSVLFLYLVMIAYSMVGCAGNNVCINLNEKKIISKEGDIIRFEIEDDDAIYYFHLKGRVRHQKTVDLENIDLNNDLVRMYPESEKSIFPLKPNRNYIFTNSTVYDATPASVKFYIDSLGNFHSLDNRVCE</sequence>
<evidence type="ECO:0000313" key="1">
    <source>
        <dbReference type="EMBL" id="RKF36388.1"/>
    </source>
</evidence>
<dbReference type="Proteomes" id="UP000286402">
    <property type="component" value="Unassembled WGS sequence"/>
</dbReference>
<keyword evidence="2" id="KW-1185">Reference proteome</keyword>
<protein>
    <submittedName>
        <fullName evidence="1">Uncharacterized protein</fullName>
    </submittedName>
</protein>
<organism evidence="1 2">
    <name type="scientific">Sphingobacterium siyangense</name>
    <dbReference type="NCBI Taxonomy" id="459529"/>
    <lineage>
        <taxon>Bacteria</taxon>
        <taxon>Pseudomonadati</taxon>
        <taxon>Bacteroidota</taxon>
        <taxon>Sphingobacteriia</taxon>
        <taxon>Sphingobacteriales</taxon>
        <taxon>Sphingobacteriaceae</taxon>
        <taxon>Sphingobacterium</taxon>
    </lineage>
</organism>
<dbReference type="EMBL" id="MCAQ01000013">
    <property type="protein sequence ID" value="RKF36388.1"/>
    <property type="molecule type" value="Genomic_DNA"/>
</dbReference>
<dbReference type="RefSeq" id="WP_120334450.1">
    <property type="nucleotide sequence ID" value="NZ_MCAQ01000013.1"/>
</dbReference>
<accession>A0A420FTY9</accession>
<comment type="caution">
    <text evidence="1">The sequence shown here is derived from an EMBL/GenBank/DDBJ whole genome shotgun (WGS) entry which is preliminary data.</text>
</comment>
<dbReference type="AlphaFoldDB" id="A0A420FTY9"/>
<evidence type="ECO:0000313" key="2">
    <source>
        <dbReference type="Proteomes" id="UP000286402"/>
    </source>
</evidence>
<reference evidence="1 2" key="1">
    <citation type="submission" date="2016-07" db="EMBL/GenBank/DDBJ databases">
        <title>Genome analysis of Sphingobacterium siyangense T12B17.</title>
        <authorList>
            <person name="Xu D."/>
            <person name="Su Y."/>
            <person name="Zheng S."/>
        </authorList>
    </citation>
    <scope>NUCLEOTIDE SEQUENCE [LARGE SCALE GENOMIC DNA]</scope>
    <source>
        <strain evidence="1 2">T12B17</strain>
    </source>
</reference>
<name>A0A420FTY9_9SPHI</name>
<dbReference type="PROSITE" id="PS51257">
    <property type="entry name" value="PROKAR_LIPOPROTEIN"/>
    <property type="match status" value="1"/>
</dbReference>
<proteinExistence type="predicted"/>
<gene>
    <name evidence="1" type="ORF">BCY89_27735</name>
</gene>